<accession>A0A1B8ZBC9</accession>
<dbReference type="PANTHER" id="PTHR20857">
    <property type="entry name" value="THIAMINE-PHOSPHATE PYROPHOSPHORYLASE"/>
    <property type="match status" value="1"/>
</dbReference>
<organism evidence="4 5">
    <name type="scientific">Chryseobacterium arthrosphaerae</name>
    <dbReference type="NCBI Taxonomy" id="651561"/>
    <lineage>
        <taxon>Bacteria</taxon>
        <taxon>Pseudomonadati</taxon>
        <taxon>Bacteroidota</taxon>
        <taxon>Flavobacteriia</taxon>
        <taxon>Flavobacteriales</taxon>
        <taxon>Weeksellaceae</taxon>
        <taxon>Chryseobacterium group</taxon>
        <taxon>Chryseobacterium</taxon>
    </lineage>
</organism>
<reference evidence="5" key="1">
    <citation type="submission" date="2016-07" db="EMBL/GenBank/DDBJ databases">
        <authorList>
            <person name="Florea S."/>
            <person name="Webb J.S."/>
            <person name="Jaromczyk J."/>
            <person name="Schardl C.L."/>
        </authorList>
    </citation>
    <scope>NUCLEOTIDE SEQUENCE [LARGE SCALE GENOMIC DNA]</scope>
    <source>
        <strain evidence="5">CC-VM-7</strain>
    </source>
</reference>
<dbReference type="InterPro" id="IPR013785">
    <property type="entry name" value="Aldolase_TIM"/>
</dbReference>
<dbReference type="RefSeq" id="WP_065400918.1">
    <property type="nucleotide sequence ID" value="NZ_MAYG01000031.1"/>
</dbReference>
<dbReference type="Pfam" id="PF02581">
    <property type="entry name" value="TMP-TENI"/>
    <property type="match status" value="1"/>
</dbReference>
<dbReference type="PANTHER" id="PTHR20857:SF15">
    <property type="entry name" value="THIAMINE-PHOSPHATE SYNTHASE"/>
    <property type="match status" value="1"/>
</dbReference>
<gene>
    <name evidence="4" type="ORF">BBI00_21545</name>
</gene>
<evidence type="ECO:0000313" key="4">
    <source>
        <dbReference type="EMBL" id="OCA68787.1"/>
    </source>
</evidence>
<name>A0A1B8ZBC9_9FLAO</name>
<sequence>MILVITPEIMVPNETEIINHMFQKGLDLLHIRKPHITRQELSGFISEVDLSFRSRLVLHTHYELGEDYGIARLHVREKDRLEGEYTSFADRHIISTSVHDMNTYNALGKEWEYAFISPFFPSISKKGYGENATIIEEVKHRDNKEVKLIALGGITPENICEVFEAGADGAALLGSVWESEDPLKVFMKCSENSFIIKK</sequence>
<evidence type="ECO:0000259" key="3">
    <source>
        <dbReference type="Pfam" id="PF02581"/>
    </source>
</evidence>
<feature type="domain" description="Thiamine phosphate synthase/TenI" evidence="3">
    <location>
        <begin position="4"/>
        <end position="174"/>
    </location>
</feature>
<evidence type="ECO:0000256" key="1">
    <source>
        <dbReference type="ARBA" id="ARBA00004948"/>
    </source>
</evidence>
<dbReference type="EMBL" id="MAYG01000031">
    <property type="protein sequence ID" value="OCA68787.1"/>
    <property type="molecule type" value="Genomic_DNA"/>
</dbReference>
<dbReference type="GO" id="GO:0005737">
    <property type="term" value="C:cytoplasm"/>
    <property type="evidence" value="ECO:0007669"/>
    <property type="project" value="TreeGrafter"/>
</dbReference>
<comment type="caution">
    <text evidence="4">The sequence shown here is derived from an EMBL/GenBank/DDBJ whole genome shotgun (WGS) entry which is preliminary data.</text>
</comment>
<comment type="pathway">
    <text evidence="1">Cofactor biosynthesis; thiamine diphosphate biosynthesis.</text>
</comment>
<dbReference type="GO" id="GO:0004789">
    <property type="term" value="F:thiamine-phosphate diphosphorylase activity"/>
    <property type="evidence" value="ECO:0007669"/>
    <property type="project" value="TreeGrafter"/>
</dbReference>
<dbReference type="GO" id="GO:0009228">
    <property type="term" value="P:thiamine biosynthetic process"/>
    <property type="evidence" value="ECO:0007669"/>
    <property type="project" value="UniProtKB-KW"/>
</dbReference>
<dbReference type="Gene3D" id="3.20.20.70">
    <property type="entry name" value="Aldolase class I"/>
    <property type="match status" value="1"/>
</dbReference>
<dbReference type="Proteomes" id="UP000093432">
    <property type="component" value="Unassembled WGS sequence"/>
</dbReference>
<dbReference type="InterPro" id="IPR022998">
    <property type="entry name" value="ThiamineP_synth_TenI"/>
</dbReference>
<evidence type="ECO:0000313" key="5">
    <source>
        <dbReference type="Proteomes" id="UP000093432"/>
    </source>
</evidence>
<evidence type="ECO:0000256" key="2">
    <source>
        <dbReference type="ARBA" id="ARBA00022977"/>
    </source>
</evidence>
<protein>
    <submittedName>
        <fullName evidence="4">Thiamine phosphate synthase</fullName>
    </submittedName>
</protein>
<dbReference type="OrthoDB" id="194683at2"/>
<dbReference type="InterPro" id="IPR036206">
    <property type="entry name" value="ThiamineP_synth_sf"/>
</dbReference>
<dbReference type="CDD" id="cd00564">
    <property type="entry name" value="TMP_TenI"/>
    <property type="match status" value="1"/>
</dbReference>
<dbReference type="SUPFAM" id="SSF51391">
    <property type="entry name" value="Thiamin phosphate synthase"/>
    <property type="match status" value="1"/>
</dbReference>
<dbReference type="AlphaFoldDB" id="A0A1B8ZBC9"/>
<keyword evidence="2" id="KW-0784">Thiamine biosynthesis</keyword>
<dbReference type="STRING" id="651561.BBI00_21545"/>
<proteinExistence type="predicted"/>